<dbReference type="AlphaFoldDB" id="A0AAJ8LJU2"/>
<evidence type="ECO:0000256" key="3">
    <source>
        <dbReference type="ARBA" id="ARBA00022679"/>
    </source>
</evidence>
<dbReference type="KEGG" id="ksn:43589459"/>
<evidence type="ECO:0000313" key="9">
    <source>
        <dbReference type="EMBL" id="WWD19968.1"/>
    </source>
</evidence>
<dbReference type="InterPro" id="IPR020617">
    <property type="entry name" value="Thiolase_C"/>
</dbReference>
<comment type="similarity">
    <text evidence="2 6">Belongs to the thiolase-like superfamily. Thiolase family.</text>
</comment>
<proteinExistence type="inferred from homology"/>
<protein>
    <recommendedName>
        <fullName evidence="11">3-ketoacyl-CoA thiolase</fullName>
    </recommendedName>
</protein>
<dbReference type="InterPro" id="IPR020615">
    <property type="entry name" value="Thiolase_acyl_enz_int_AS"/>
</dbReference>
<accession>A0AAJ8LJU2</accession>
<dbReference type="NCBIfam" id="TIGR01930">
    <property type="entry name" value="AcCoA-C-Actrans"/>
    <property type="match status" value="1"/>
</dbReference>
<dbReference type="GO" id="GO:0005777">
    <property type="term" value="C:peroxisome"/>
    <property type="evidence" value="ECO:0007669"/>
    <property type="project" value="TreeGrafter"/>
</dbReference>
<evidence type="ECO:0000259" key="8">
    <source>
        <dbReference type="Pfam" id="PF02803"/>
    </source>
</evidence>
<comment type="catalytic activity">
    <reaction evidence="5">
        <text>an acyl-CoA + acetyl-CoA = a 3-oxoacyl-CoA + CoA</text>
        <dbReference type="Rhea" id="RHEA:21564"/>
        <dbReference type="ChEBI" id="CHEBI:57287"/>
        <dbReference type="ChEBI" id="CHEBI:57288"/>
        <dbReference type="ChEBI" id="CHEBI:58342"/>
        <dbReference type="ChEBI" id="CHEBI:90726"/>
        <dbReference type="EC" id="2.3.1.16"/>
    </reaction>
</comment>
<feature type="domain" description="Thiolase N-terminal" evidence="7">
    <location>
        <begin position="44"/>
        <end position="294"/>
    </location>
</feature>
<keyword evidence="4 6" id="KW-0012">Acyltransferase</keyword>
<dbReference type="Pfam" id="PF02803">
    <property type="entry name" value="Thiolase_C"/>
    <property type="match status" value="1"/>
</dbReference>
<dbReference type="PANTHER" id="PTHR43853:SF10">
    <property type="entry name" value="ACETYL-COA C-ACETYLTRANSFERASE"/>
    <property type="match status" value="1"/>
</dbReference>
<dbReference type="Gene3D" id="3.40.47.10">
    <property type="match status" value="2"/>
</dbReference>
<comment type="pathway">
    <text evidence="1">Lipid metabolism; fatty acid metabolism.</text>
</comment>
<dbReference type="PIRSF" id="PIRSF000429">
    <property type="entry name" value="Ac-CoA_Ac_transf"/>
    <property type="match status" value="1"/>
</dbReference>
<keyword evidence="3 6" id="KW-0808">Transferase</keyword>
<organism evidence="9 10">
    <name type="scientific">Kwoniella shandongensis</name>
    <dbReference type="NCBI Taxonomy" id="1734106"/>
    <lineage>
        <taxon>Eukaryota</taxon>
        <taxon>Fungi</taxon>
        <taxon>Dikarya</taxon>
        <taxon>Basidiomycota</taxon>
        <taxon>Agaricomycotina</taxon>
        <taxon>Tremellomycetes</taxon>
        <taxon>Tremellales</taxon>
        <taxon>Cryptococcaceae</taxon>
        <taxon>Kwoniella</taxon>
    </lineage>
</organism>
<dbReference type="PROSITE" id="PS00098">
    <property type="entry name" value="THIOLASE_1"/>
    <property type="match status" value="1"/>
</dbReference>
<dbReference type="GeneID" id="43589459"/>
<name>A0AAJ8LJU2_9TREE</name>
<evidence type="ECO:0000256" key="4">
    <source>
        <dbReference type="ARBA" id="ARBA00023315"/>
    </source>
</evidence>
<reference evidence="9" key="1">
    <citation type="submission" date="2017-08" db="EMBL/GenBank/DDBJ databases">
        <authorList>
            <person name="Cuomo C."/>
            <person name="Billmyre B."/>
            <person name="Heitman J."/>
        </authorList>
    </citation>
    <scope>NUCLEOTIDE SEQUENCE</scope>
    <source>
        <strain evidence="9">CBS 12478</strain>
    </source>
</reference>
<keyword evidence="10" id="KW-1185">Reference proteome</keyword>
<dbReference type="InterPro" id="IPR020616">
    <property type="entry name" value="Thiolase_N"/>
</dbReference>
<evidence type="ECO:0000256" key="2">
    <source>
        <dbReference type="ARBA" id="ARBA00010982"/>
    </source>
</evidence>
<dbReference type="GO" id="GO:0003988">
    <property type="term" value="F:acetyl-CoA C-acyltransferase activity"/>
    <property type="evidence" value="ECO:0007669"/>
    <property type="project" value="UniProtKB-EC"/>
</dbReference>
<evidence type="ECO:0000256" key="5">
    <source>
        <dbReference type="ARBA" id="ARBA00047605"/>
    </source>
</evidence>
<dbReference type="PANTHER" id="PTHR43853">
    <property type="entry name" value="3-KETOACYL-COA THIOLASE, PEROXISOMAL"/>
    <property type="match status" value="1"/>
</dbReference>
<dbReference type="GO" id="GO:0006635">
    <property type="term" value="P:fatty acid beta-oxidation"/>
    <property type="evidence" value="ECO:0007669"/>
    <property type="project" value="TreeGrafter"/>
</dbReference>
<dbReference type="GO" id="GO:0010124">
    <property type="term" value="P:phenylacetate catabolic process"/>
    <property type="evidence" value="ECO:0007669"/>
    <property type="project" value="TreeGrafter"/>
</dbReference>
<sequence length="385" mass="41161">MLASRRAGKIVQISVYLARAVKNRVGRQTRGIHTEFQPSPEDIVLTFARRTALTRAKKGLFKDTSSDQLLRSTLQTGLKLSGMDPALVEDIVIGTCHPPSPCYEARAAALAAGFPESTPVQTVNRLCGSGLMAIRHISDSIRAGDIDVGIAVGYESMSSHPRPTPLFADEQIKQTPSSLDCAKMLALEYDVSRAKQDHYGLLSHTRASHASRSGRFQDEIMAITTTVLSNPEDPSSSRVSVTVDTDDGIRHNATLEMMTAARPAFKGMGDERSTGPNSSQVTDGAAMAIMMRRSKAEKLGFDILATHLGTSVVGVSPRVMGIGPVRAIPAVLARANLTVSDVDLFEINEAFGSMYAYSVETLELDIAKVNVNGGAIMGAAAVFVV</sequence>
<dbReference type="EMBL" id="CP144057">
    <property type="protein sequence ID" value="WWD19968.1"/>
    <property type="molecule type" value="Genomic_DNA"/>
</dbReference>
<dbReference type="Pfam" id="PF00108">
    <property type="entry name" value="Thiolase_N"/>
    <property type="match status" value="1"/>
</dbReference>
<evidence type="ECO:0000259" key="7">
    <source>
        <dbReference type="Pfam" id="PF00108"/>
    </source>
</evidence>
<dbReference type="InterPro" id="IPR016039">
    <property type="entry name" value="Thiolase-like"/>
</dbReference>
<dbReference type="SUPFAM" id="SSF53901">
    <property type="entry name" value="Thiolase-like"/>
    <property type="match status" value="2"/>
</dbReference>
<dbReference type="Proteomes" id="UP000322225">
    <property type="component" value="Chromosome 7"/>
</dbReference>
<dbReference type="CDD" id="cd00751">
    <property type="entry name" value="thiolase"/>
    <property type="match status" value="1"/>
</dbReference>
<dbReference type="InterPro" id="IPR050215">
    <property type="entry name" value="Thiolase-like_sf_Thiolase"/>
</dbReference>
<evidence type="ECO:0000313" key="10">
    <source>
        <dbReference type="Proteomes" id="UP000322225"/>
    </source>
</evidence>
<evidence type="ECO:0008006" key="11">
    <source>
        <dbReference type="Google" id="ProtNLM"/>
    </source>
</evidence>
<evidence type="ECO:0000256" key="1">
    <source>
        <dbReference type="ARBA" id="ARBA00004872"/>
    </source>
</evidence>
<dbReference type="InterPro" id="IPR002155">
    <property type="entry name" value="Thiolase"/>
</dbReference>
<gene>
    <name evidence="9" type="ORF">CI109_104441</name>
</gene>
<dbReference type="RefSeq" id="XP_065823572.1">
    <property type="nucleotide sequence ID" value="XM_065967500.1"/>
</dbReference>
<feature type="domain" description="Thiolase C-terminal" evidence="8">
    <location>
        <begin position="303"/>
        <end position="376"/>
    </location>
</feature>
<evidence type="ECO:0000256" key="6">
    <source>
        <dbReference type="RuleBase" id="RU003557"/>
    </source>
</evidence>
<reference evidence="9" key="2">
    <citation type="submission" date="2024-01" db="EMBL/GenBank/DDBJ databases">
        <title>Comparative genomics of Cryptococcus and Kwoniella reveals pathogenesis evolution and contrasting modes of karyotype evolution via chromosome fusion or intercentromeric recombination.</title>
        <authorList>
            <person name="Coelho M.A."/>
            <person name="David-Palma M."/>
            <person name="Shea T."/>
            <person name="Bowers K."/>
            <person name="McGinley-Smith S."/>
            <person name="Mohammad A.W."/>
            <person name="Gnirke A."/>
            <person name="Yurkov A.M."/>
            <person name="Nowrousian M."/>
            <person name="Sun S."/>
            <person name="Cuomo C.A."/>
            <person name="Heitman J."/>
        </authorList>
    </citation>
    <scope>NUCLEOTIDE SEQUENCE</scope>
    <source>
        <strain evidence="9">CBS 12478</strain>
    </source>
</reference>